<organism evidence="1 2">
    <name type="scientific">Klebsiella michiganensis</name>
    <dbReference type="NCBI Taxonomy" id="1134687"/>
    <lineage>
        <taxon>Bacteria</taxon>
        <taxon>Pseudomonadati</taxon>
        <taxon>Pseudomonadota</taxon>
        <taxon>Gammaproteobacteria</taxon>
        <taxon>Enterobacterales</taxon>
        <taxon>Enterobacteriaceae</taxon>
        <taxon>Klebsiella/Raoultella group</taxon>
        <taxon>Klebsiella</taxon>
    </lineage>
</organism>
<name>A0AAJ1L1Q8_9ENTR</name>
<comment type="caution">
    <text evidence="1">The sequence shown here is derived from an EMBL/GenBank/DDBJ whole genome shotgun (WGS) entry which is preliminary data.</text>
</comment>
<dbReference type="Gene3D" id="1.10.260.40">
    <property type="entry name" value="lambda repressor-like DNA-binding domains"/>
    <property type="match status" value="1"/>
</dbReference>
<accession>A0AAJ1L1Q8</accession>
<evidence type="ECO:0000313" key="2">
    <source>
        <dbReference type="Proteomes" id="UP001159937"/>
    </source>
</evidence>
<dbReference type="SUPFAM" id="SSF47413">
    <property type="entry name" value="lambda repressor-like DNA-binding domains"/>
    <property type="match status" value="1"/>
</dbReference>
<reference evidence="1" key="1">
    <citation type="submission" date="2022-09" db="EMBL/GenBank/DDBJ databases">
        <title>Intensive care unit water sources are persistently colonized with multi-drug resistant bacteria and are the site of extensive horizontal gene transfer of antibiotic resistance genes.</title>
        <authorList>
            <person name="Diorio-Toth L."/>
        </authorList>
    </citation>
    <scope>NUCLEOTIDE SEQUENCE</scope>
    <source>
        <strain evidence="1">GD03918</strain>
    </source>
</reference>
<dbReference type="AlphaFoldDB" id="A0AAJ1L1Q8"/>
<dbReference type="InterPro" id="IPR031856">
    <property type="entry name" value="YdaS_toxin-like"/>
</dbReference>
<gene>
    <name evidence="1" type="ORF">N5C89_32265</name>
</gene>
<dbReference type="EMBL" id="JAOCBF010000112">
    <property type="protein sequence ID" value="MDH0967506.1"/>
    <property type="molecule type" value="Genomic_DNA"/>
</dbReference>
<dbReference type="GO" id="GO:0003677">
    <property type="term" value="F:DNA binding"/>
    <property type="evidence" value="ECO:0007669"/>
    <property type="project" value="InterPro"/>
</dbReference>
<evidence type="ECO:0000313" key="1">
    <source>
        <dbReference type="EMBL" id="MDH0967506.1"/>
    </source>
</evidence>
<sequence length="83" mass="9510">MKEELRNKITQRFSQAEIGRRLGCMQQSVSLWLSTKVPAARVIQLCELMEWSITPHELRPDIYPKTTDGLPLGMTVPEKQEGI</sequence>
<dbReference type="InterPro" id="IPR010982">
    <property type="entry name" value="Lambda_DNA-bd_dom_sf"/>
</dbReference>
<dbReference type="RefSeq" id="WP_279945277.1">
    <property type="nucleotide sequence ID" value="NZ_JAOCBF010000112.1"/>
</dbReference>
<proteinExistence type="predicted"/>
<protein>
    <submittedName>
        <fullName evidence="1">Helix-turn-helix domain-containing protein</fullName>
    </submittedName>
</protein>
<dbReference type="Proteomes" id="UP001159937">
    <property type="component" value="Unassembled WGS sequence"/>
</dbReference>
<dbReference type="Pfam" id="PF15943">
    <property type="entry name" value="YdaS_toxin"/>
    <property type="match status" value="1"/>
</dbReference>